<accession>A0A6V7UA65</accession>
<evidence type="ECO:0000313" key="1">
    <source>
        <dbReference type="EMBL" id="CAD2151202.1"/>
    </source>
</evidence>
<name>A0A6V7UA65_MELEN</name>
<dbReference type="Proteomes" id="UP000580250">
    <property type="component" value="Unassembled WGS sequence"/>
</dbReference>
<proteinExistence type="predicted"/>
<evidence type="ECO:0000313" key="2">
    <source>
        <dbReference type="Proteomes" id="UP000580250"/>
    </source>
</evidence>
<sequence length="128" mass="15295">MKQKSNKEILPNELFFDIFMSINTDNYITIQNSKIETSYKYWWNNCIKNILKSSSIIYKYIGMYFLKRKNCFKTKILNYLRMAIQIPLIYNAKTTSNHSFLLKQTIVLNQMSIISSKIYLKLLELILN</sequence>
<dbReference type="AlphaFoldDB" id="A0A6V7UA65"/>
<comment type="caution">
    <text evidence="1">The sequence shown here is derived from an EMBL/GenBank/DDBJ whole genome shotgun (WGS) entry which is preliminary data.</text>
</comment>
<gene>
    <name evidence="1" type="ORF">MENT_LOCUS10328</name>
</gene>
<protein>
    <submittedName>
        <fullName evidence="1">Uncharacterized protein</fullName>
    </submittedName>
</protein>
<reference evidence="1 2" key="1">
    <citation type="submission" date="2020-08" db="EMBL/GenBank/DDBJ databases">
        <authorList>
            <person name="Koutsovoulos G."/>
            <person name="Danchin GJ E."/>
        </authorList>
    </citation>
    <scope>NUCLEOTIDE SEQUENCE [LARGE SCALE GENOMIC DNA]</scope>
</reference>
<dbReference type="EMBL" id="CAJEWN010000047">
    <property type="protein sequence ID" value="CAD2151202.1"/>
    <property type="molecule type" value="Genomic_DNA"/>
</dbReference>
<organism evidence="1 2">
    <name type="scientific">Meloidogyne enterolobii</name>
    <name type="common">Root-knot nematode worm</name>
    <name type="synonym">Meloidogyne mayaguensis</name>
    <dbReference type="NCBI Taxonomy" id="390850"/>
    <lineage>
        <taxon>Eukaryota</taxon>
        <taxon>Metazoa</taxon>
        <taxon>Ecdysozoa</taxon>
        <taxon>Nematoda</taxon>
        <taxon>Chromadorea</taxon>
        <taxon>Rhabditida</taxon>
        <taxon>Tylenchina</taxon>
        <taxon>Tylenchomorpha</taxon>
        <taxon>Tylenchoidea</taxon>
        <taxon>Meloidogynidae</taxon>
        <taxon>Meloidogyninae</taxon>
        <taxon>Meloidogyne</taxon>
    </lineage>
</organism>